<feature type="compositionally biased region" description="Low complexity" evidence="6">
    <location>
        <begin position="511"/>
        <end position="523"/>
    </location>
</feature>
<feature type="compositionally biased region" description="Basic and acidic residues" evidence="6">
    <location>
        <begin position="1938"/>
        <end position="1963"/>
    </location>
</feature>
<organism evidence="8 9">
    <name type="scientific">Seriola lalandi dorsalis</name>
    <dbReference type="NCBI Taxonomy" id="1841481"/>
    <lineage>
        <taxon>Eukaryota</taxon>
        <taxon>Metazoa</taxon>
        <taxon>Chordata</taxon>
        <taxon>Craniata</taxon>
        <taxon>Vertebrata</taxon>
        <taxon>Euteleostomi</taxon>
        <taxon>Actinopterygii</taxon>
        <taxon>Neopterygii</taxon>
        <taxon>Teleostei</taxon>
        <taxon>Neoteleostei</taxon>
        <taxon>Acanthomorphata</taxon>
        <taxon>Carangaria</taxon>
        <taxon>Carangiformes</taxon>
        <taxon>Carangidae</taxon>
        <taxon>Seriola</taxon>
    </lineage>
</organism>
<dbReference type="InterPro" id="IPR012677">
    <property type="entry name" value="Nucleotide-bd_a/b_plait_sf"/>
</dbReference>
<dbReference type="InterPro" id="IPR035979">
    <property type="entry name" value="RBD_domain_sf"/>
</dbReference>
<feature type="compositionally biased region" description="Low complexity" evidence="6">
    <location>
        <begin position="1449"/>
        <end position="1460"/>
    </location>
</feature>
<feature type="compositionally biased region" description="Acidic residues" evidence="6">
    <location>
        <begin position="2585"/>
        <end position="2596"/>
    </location>
</feature>
<keyword evidence="5" id="KW-0539">Nucleus</keyword>
<feature type="compositionally biased region" description="Basic and acidic residues" evidence="6">
    <location>
        <begin position="1337"/>
        <end position="1349"/>
    </location>
</feature>
<feature type="region of interest" description="Disordered" evidence="6">
    <location>
        <begin position="1852"/>
        <end position="1977"/>
    </location>
</feature>
<feature type="region of interest" description="Disordered" evidence="6">
    <location>
        <begin position="1"/>
        <end position="77"/>
    </location>
</feature>
<proteinExistence type="predicted"/>
<feature type="region of interest" description="Disordered" evidence="6">
    <location>
        <begin position="1165"/>
        <end position="1196"/>
    </location>
</feature>
<feature type="region of interest" description="Disordered" evidence="6">
    <location>
        <begin position="145"/>
        <end position="189"/>
    </location>
</feature>
<feature type="compositionally biased region" description="Polar residues" evidence="6">
    <location>
        <begin position="423"/>
        <end position="438"/>
    </location>
</feature>
<evidence type="ECO:0000259" key="7">
    <source>
        <dbReference type="PROSITE" id="PS50171"/>
    </source>
</evidence>
<feature type="compositionally biased region" description="Basic and acidic residues" evidence="6">
    <location>
        <begin position="2157"/>
        <end position="2181"/>
    </location>
</feature>
<feature type="compositionally biased region" description="Basic and acidic residues" evidence="6">
    <location>
        <begin position="1569"/>
        <end position="1579"/>
    </location>
</feature>
<reference evidence="8" key="1">
    <citation type="submission" date="2025-08" db="UniProtKB">
        <authorList>
            <consortium name="Ensembl"/>
        </authorList>
    </citation>
    <scope>IDENTIFICATION</scope>
</reference>
<dbReference type="STRING" id="1841481.ENSSLDP00000004491"/>
<feature type="compositionally biased region" description="Basic and acidic residues" evidence="6">
    <location>
        <begin position="1903"/>
        <end position="1928"/>
    </location>
</feature>
<feature type="region of interest" description="Disordered" evidence="6">
    <location>
        <begin position="1990"/>
        <end position="2735"/>
    </location>
</feature>
<feature type="compositionally biased region" description="Acidic residues" evidence="6">
    <location>
        <begin position="2505"/>
        <end position="2514"/>
    </location>
</feature>
<feature type="compositionally biased region" description="Low complexity" evidence="6">
    <location>
        <begin position="1"/>
        <end position="12"/>
    </location>
</feature>
<protein>
    <submittedName>
        <fullName evidence="8">Uncharacterized LOC111657892</fullName>
    </submittedName>
</protein>
<evidence type="ECO:0000256" key="3">
    <source>
        <dbReference type="ARBA" id="ARBA00022771"/>
    </source>
</evidence>
<feature type="compositionally biased region" description="Basic and acidic residues" evidence="6">
    <location>
        <begin position="2395"/>
        <end position="2428"/>
    </location>
</feature>
<dbReference type="Proteomes" id="UP000261360">
    <property type="component" value="Unplaced"/>
</dbReference>
<feature type="compositionally biased region" description="Acidic residues" evidence="6">
    <location>
        <begin position="2030"/>
        <end position="2049"/>
    </location>
</feature>
<feature type="compositionally biased region" description="Low complexity" evidence="6">
    <location>
        <begin position="165"/>
        <end position="183"/>
    </location>
</feature>
<feature type="compositionally biased region" description="Basic and acidic residues" evidence="6">
    <location>
        <begin position="2451"/>
        <end position="2467"/>
    </location>
</feature>
<evidence type="ECO:0000256" key="5">
    <source>
        <dbReference type="ARBA" id="ARBA00023242"/>
    </source>
</evidence>
<dbReference type="SMART" id="SM00451">
    <property type="entry name" value="ZnF_U1"/>
    <property type="match status" value="1"/>
</dbReference>
<feature type="compositionally biased region" description="Basic and acidic residues" evidence="6">
    <location>
        <begin position="2711"/>
        <end position="2720"/>
    </location>
</feature>
<accession>A0A3B4WJ47</accession>
<feature type="compositionally biased region" description="Basic and acidic residues" evidence="6">
    <location>
        <begin position="2272"/>
        <end position="2292"/>
    </location>
</feature>
<feature type="compositionally biased region" description="Gly residues" evidence="6">
    <location>
        <begin position="2436"/>
        <end position="2445"/>
    </location>
</feature>
<feature type="compositionally biased region" description="Low complexity" evidence="6">
    <location>
        <begin position="1504"/>
        <end position="1526"/>
    </location>
</feature>
<feature type="compositionally biased region" description="Basic residues" evidence="6">
    <location>
        <begin position="2601"/>
        <end position="2610"/>
    </location>
</feature>
<feature type="compositionally biased region" description="Basic and acidic residues" evidence="6">
    <location>
        <begin position="2067"/>
        <end position="2105"/>
    </location>
</feature>
<evidence type="ECO:0000256" key="2">
    <source>
        <dbReference type="ARBA" id="ARBA00022723"/>
    </source>
</evidence>
<feature type="region of interest" description="Disordered" evidence="6">
    <location>
        <begin position="245"/>
        <end position="280"/>
    </location>
</feature>
<feature type="compositionally biased region" description="Acidic residues" evidence="6">
    <location>
        <begin position="2237"/>
        <end position="2255"/>
    </location>
</feature>
<dbReference type="GO" id="GO:0005634">
    <property type="term" value="C:nucleus"/>
    <property type="evidence" value="ECO:0007669"/>
    <property type="project" value="UniProtKB-SubCell"/>
</dbReference>
<feature type="region of interest" description="Disordered" evidence="6">
    <location>
        <begin position="1383"/>
        <end position="1674"/>
    </location>
</feature>
<reference evidence="8" key="2">
    <citation type="submission" date="2025-09" db="UniProtKB">
        <authorList>
            <consortium name="Ensembl"/>
        </authorList>
    </citation>
    <scope>IDENTIFICATION</scope>
</reference>
<keyword evidence="9" id="KW-1185">Reference proteome</keyword>
<feature type="region of interest" description="Disordered" evidence="6">
    <location>
        <begin position="1251"/>
        <end position="1274"/>
    </location>
</feature>
<feature type="compositionally biased region" description="Basic and acidic residues" evidence="6">
    <location>
        <begin position="2322"/>
        <end position="2366"/>
    </location>
</feature>
<feature type="compositionally biased region" description="Basic and acidic residues" evidence="6">
    <location>
        <begin position="1777"/>
        <end position="1799"/>
    </location>
</feature>
<keyword evidence="3" id="KW-0863">Zinc-finger</keyword>
<feature type="compositionally biased region" description="Polar residues" evidence="6">
    <location>
        <begin position="2658"/>
        <end position="2667"/>
    </location>
</feature>
<dbReference type="Gene3D" id="3.30.70.330">
    <property type="match status" value="3"/>
</dbReference>
<evidence type="ECO:0000256" key="6">
    <source>
        <dbReference type="SAM" id="MobiDB-lite"/>
    </source>
</evidence>
<feature type="compositionally biased region" description="Basic and acidic residues" evidence="6">
    <location>
        <begin position="1598"/>
        <end position="1627"/>
    </location>
</feature>
<feature type="region of interest" description="Disordered" evidence="6">
    <location>
        <begin position="413"/>
        <end position="562"/>
    </location>
</feature>
<feature type="compositionally biased region" description="Acidic residues" evidence="6">
    <location>
        <begin position="1641"/>
        <end position="1651"/>
    </location>
</feature>
<dbReference type="InterPro" id="IPR026811">
    <property type="entry name" value="CIZ1"/>
</dbReference>
<name>A0A3B4WJ47_SERLL</name>
<dbReference type="SUPFAM" id="SSF54928">
    <property type="entry name" value="RNA-binding domain, RBD"/>
    <property type="match status" value="1"/>
</dbReference>
<comment type="subcellular location">
    <subcellularLocation>
        <location evidence="1">Nucleus</location>
    </subcellularLocation>
</comment>
<dbReference type="GO" id="GO:0003676">
    <property type="term" value="F:nucleic acid binding"/>
    <property type="evidence" value="ECO:0007669"/>
    <property type="project" value="InterPro"/>
</dbReference>
<feature type="compositionally biased region" description="Basic and acidic residues" evidence="6">
    <location>
        <begin position="1864"/>
        <end position="1881"/>
    </location>
</feature>
<sequence>MKSSSSSSSNSSPKGGKRSQSSPSAGGKSSSSAASSYSSTARKKEMTTMSSKAKPSLQKNEASASTKTKLGKSSPPTMVKLEGIYPSLSHNDVVNAVEQFGKTKSVVLFRSTLAAIVCFEKEEDAKKLKSVKSFDMKGMIVNVAREKDTVSKERKTTSQKNPAISSGSKPQTTKSTTTSTPTKDVLPTAHKTLPNCPAKPLSLPSEASNVATGNIKSEKTAAKGSVKGSANVTKAKVLVSKAKNVSTRPKAKTVKSVAPQKETAMVDESATRTVAGPTKGANVLVSKAETASNSQKPKKLEENLPAGGVVTQEKVEETAAKAINVPSKSMASENLPDVETSKSKELETKALEPVVVLEDMAKVVETGNVTVSELKHQAELAKVDVEVKEAKDTEPMEFGVTGVEVAETMEVKSCADKGEKQTNPETVPAKSSESPPSTTKDETRPDLSPPKPSTVPSQTTEGVLNPSAIDTQSPQTIIRTPETSFKASSQVQQSTLPEPESSVQGLETKTNASQIQQQAASNSTEAAVEAKLTVEGVETKTTQKDPASAIKTQRDPSSGVDASKAVSKVSAALTEVAASAKTEPITAAVTKQQLGANSPSSAAEVSAQQLAGTLSSPPAAVSEQQLAGTSSSSAAAVSKPQAAGTSSSSAAVTPLTIGEMVEKHLHQNKITCLKNKTCFLPKFFSLGKKQLLITNLPKYYDGCYTVEDLANLLVPFGFEYKDDNIYVFPQACMAFAVMPTVQDVHKLLTFTRRNRMTLKNSRLAVRVVDGGITMSPLGFYKSVMKRMNSPVLDDGERTIYIKNISPSEAKDLREALKKIDSVRNYMPLLNKVFIEFESNRDADRLGVWYSLLKQAPAHTVYRLKTPHCDSTALPPRLAANAIPDSKDVVAGTTIPTTKFGVPQGSISPFCVTLTASPFVFPTMSPWFIIPDHLTVREIDDIAKAKRQGFLIPTIMLTGLPEGSYKHEDVTKLVWPYFPKQNLHSLYYNVIVLTLQRRAFVYFNNLTACCNFVRDHIRNPVSVGGSRLRVHFVLEQMHPESREELMYKTLMKWSNVRVPDPESLEERLLCVEISETTVDIVKMVMEVVASIAAFVSFLPLANRICVEMADSSGVTQVVEKYNTFSPDTVSKVVTWSKVQRFEPLKSLKQRLEDSSEITINLELDTVNDEAKPPTHPPPCEVSDKGPQSALQASIPASAKPAAPAGSIICESGPSATATSDVAIKEESEKLETAITMESTIAFKANEDVEKAEIKREDGSPTPIDDTADGNTVPAASSPALLATSLVKSEENTTELLHIDQDIFNALTAAVRQHRLTRGSRTHSEEKQSFGKSNLGSKGVKDGDTPQERGQSDFTDDVISPDAYLFDEQNFNMEDFVTVDEVGDVEDRSPDHQSSSFSKQSSRGKKERQSSDTSCTAKQTSKRSLKDPMSSASSSSSSSSSSKSTKDSMKRSSSSKSTSASPKKAKDSSEPTKPSSYASVSKTSASSSLCLETSSSPGPKAEQSKTKSPVKASTTSSSSCRTQSSSTTHEIEKMASIKTHPESHREAKATESAVVKSDHKVSEEAIAAKTVESESKIETSSEMHPPAQGRGLELSQSQRFEIDAKDNTLNDLEKSKDRRKEDDVGKHPEEEDDDAENYQILDSLDDQTDEQMDDGNQVGSSGTQIIEPENDRSLHEETLDRQVFGTVYKEGKVCPEQCSEKEVGVSFETVNSATEGQATTGQEDSYPIEDNSSTVKQLSEEDVIQVVNKSDDKSAVEVAIIKNQEANKEDSIQVLDTGSKQDPRSKVDGKTRKQKEEEVKGKMISPESCKASKDVENPEEKKPNDGDQPLEVCDNKHTLKDVDSDVPEHETFEILDSIDDQVVMEDDSHKLETPSDQMSKKDMEEEEDTYEVIDSVEDQPTTTKTESEADNKEKRTKKAELTARQDDRSSKRSSPRTRASKREEKEKSPKKQDRPVKKYETRMKMDTTAGGSKKDKEIKEVTKEVYKIVDSVDDELVQDAAATERSGRRRSARGKKEDKMTLNLTEASDKPDGDEEASYEILDSVEDETAAEEPTFMTRSTRGRRERTTKREASNEKTKIEDTPTRRRNTPARESREKTLKKEEMAPQKESVPTKQSDITVGEVSQEDSLYEILDSVEDEFAKDDQPATGGKVKRGRPKKEIKSSKKDTVTLKKDDKGASEKVADEDEVTYQILDSVEDELVDDPPSTEQSKSPRKNISKNNNKQIKSKSLTGSPKHEEEDEEPMYEIVDSLEDDQVQEQLMTTKVSSRRMKERTKTKDETSLKEDAPTVKEDAPTCGTNNAEAPEKGVIGEEMIDDPSAAEESGMREEERTPKIDTKKEGKSTTKSRCDTATPAEEKNQTLSTKDDTTAAASALVNLDEVSEEEEDYPDDTAEEEELRKRQAVAKEKQLAKKREKEREERRTRERERRSRSSSSSSRGGGSSGGGTRKVKERGREKEEKVEVDAKELVTLDEVGADEAGEERAAEGQEWDEEITEGELQTLVTLDEIVEEEEEGKAEESTLEARPPSKEDESVDSLNPETLVTLDEAGDDEEEKAAQDGAEKTSISSKRKHNVDTEESMNFVTVDEVGEVEEEEEEKETTRTRSRAKKRTRQSPVRKSTRGKKIGTKDEREEEKESADTDIPPLTSLDASSSLDKDPSALSSDSQQEIQKAEVERASHANIDAASAGQELQPEHPENQNLEGCVEEGEEEKEGGSRADIKAVSKRKRELVGPEAKRSRSQSPCVAADFKLPPFNPNNPLGEKHTRFYLMMIRLKCFVFVFRLHSCFCFSSGREFVVPKSGYFCNLCSVFYLNENSAKELHCSSQRHYNNLQVQTNT</sequence>
<feature type="compositionally biased region" description="Basic and acidic residues" evidence="6">
    <location>
        <begin position="413"/>
        <end position="422"/>
    </location>
</feature>
<feature type="compositionally biased region" description="Polar residues" evidence="6">
    <location>
        <begin position="47"/>
        <end position="68"/>
    </location>
</feature>
<feature type="region of interest" description="Disordered" evidence="6">
    <location>
        <begin position="1313"/>
        <end position="1356"/>
    </location>
</feature>
<evidence type="ECO:0000313" key="8">
    <source>
        <dbReference type="Ensembl" id="ENSSLDP00000004491.1"/>
    </source>
</evidence>
<dbReference type="GeneTree" id="ENSGT00990000203723"/>
<dbReference type="PROSITE" id="PS50171">
    <property type="entry name" value="ZF_MATRIN"/>
    <property type="match status" value="1"/>
</dbReference>
<keyword evidence="4" id="KW-0862">Zinc</keyword>
<evidence type="ECO:0000313" key="9">
    <source>
        <dbReference type="Proteomes" id="UP000261360"/>
    </source>
</evidence>
<feature type="compositionally biased region" description="Acidic residues" evidence="6">
    <location>
        <begin position="1882"/>
        <end position="1895"/>
    </location>
</feature>
<feature type="compositionally biased region" description="Basic and acidic residues" evidence="6">
    <location>
        <begin position="145"/>
        <end position="156"/>
    </location>
</feature>
<dbReference type="GO" id="GO:0008270">
    <property type="term" value="F:zinc ion binding"/>
    <property type="evidence" value="ECO:0007669"/>
    <property type="project" value="UniProtKB-KW"/>
</dbReference>
<feature type="compositionally biased region" description="Polar residues" evidence="6">
    <location>
        <begin position="1710"/>
        <end position="1721"/>
    </location>
</feature>
<evidence type="ECO:0000256" key="1">
    <source>
        <dbReference type="ARBA" id="ARBA00004123"/>
    </source>
</evidence>
<feature type="compositionally biased region" description="Basic and acidic residues" evidence="6">
    <location>
        <begin position="1527"/>
        <end position="1547"/>
    </location>
</feature>
<feature type="compositionally biased region" description="Basic and acidic residues" evidence="6">
    <location>
        <begin position="1808"/>
        <end position="1823"/>
    </location>
</feature>
<feature type="compositionally biased region" description="Low complexity" evidence="6">
    <location>
        <begin position="19"/>
        <end position="40"/>
    </location>
</feature>
<dbReference type="InterPro" id="IPR003604">
    <property type="entry name" value="Matrin/U1-like-C_Znf_C2H2"/>
</dbReference>
<dbReference type="PANTHER" id="PTHR15491:SF12">
    <property type="entry name" value="CDKN1A INTERACTING ZINC FINGER PROTEIN 1B ISOFORM X1-RELATED"/>
    <property type="match status" value="1"/>
</dbReference>
<feature type="compositionally biased region" description="Acidic residues" evidence="6">
    <location>
        <begin position="2123"/>
        <end position="2140"/>
    </location>
</feature>
<feature type="compositionally biased region" description="Polar residues" evidence="6">
    <location>
        <begin position="454"/>
        <end position="510"/>
    </location>
</feature>
<dbReference type="Ensembl" id="ENSSLDT00000004642.1">
    <property type="protein sequence ID" value="ENSSLDP00000004491.1"/>
    <property type="gene ID" value="ENSSLDG00000003576.1"/>
</dbReference>
<feature type="compositionally biased region" description="Low complexity" evidence="6">
    <location>
        <begin position="1473"/>
        <end position="1494"/>
    </location>
</feature>
<feature type="compositionally biased region" description="Acidic residues" evidence="6">
    <location>
        <begin position="2378"/>
        <end position="2394"/>
    </location>
</feature>
<dbReference type="PANTHER" id="PTHR15491">
    <property type="match status" value="1"/>
</dbReference>
<dbReference type="InterPro" id="IPR000690">
    <property type="entry name" value="Matrin/U1-C_Znf_C2H2"/>
</dbReference>
<feature type="compositionally biased region" description="Acidic residues" evidence="6">
    <location>
        <begin position="1854"/>
        <end position="1863"/>
    </location>
</feature>
<feature type="domain" description="Matrin-type" evidence="7">
    <location>
        <begin position="2800"/>
        <end position="2831"/>
    </location>
</feature>
<feature type="compositionally biased region" description="Low complexity" evidence="6">
    <location>
        <begin position="2217"/>
        <end position="2228"/>
    </location>
</feature>
<feature type="compositionally biased region" description="Low complexity" evidence="6">
    <location>
        <begin position="1425"/>
        <end position="1441"/>
    </location>
</feature>
<feature type="region of interest" description="Disordered" evidence="6">
    <location>
        <begin position="1710"/>
        <end position="1734"/>
    </location>
</feature>
<evidence type="ECO:0000256" key="4">
    <source>
        <dbReference type="ARBA" id="ARBA00022833"/>
    </source>
</evidence>
<feature type="region of interest" description="Disordered" evidence="6">
    <location>
        <begin position="1760"/>
        <end position="1830"/>
    </location>
</feature>
<keyword evidence="2" id="KW-0479">Metal-binding</keyword>